<evidence type="ECO:0000313" key="1">
    <source>
        <dbReference type="EMBL" id="GGB76074.1"/>
    </source>
</evidence>
<protein>
    <recommendedName>
        <fullName evidence="3">IS66 family insertion sequence element accessory protein TnpB</fullName>
    </recommendedName>
</protein>
<accession>A0ABQ1JUX3</accession>
<dbReference type="NCBIfam" id="NF047593">
    <property type="entry name" value="IS66_ISAeme5_TnpA"/>
    <property type="match status" value="1"/>
</dbReference>
<dbReference type="Proteomes" id="UP000617555">
    <property type="component" value="Unassembled WGS sequence"/>
</dbReference>
<organism evidence="1 2">
    <name type="scientific">Shewanella inventionis</name>
    <dbReference type="NCBI Taxonomy" id="1738770"/>
    <lineage>
        <taxon>Bacteria</taxon>
        <taxon>Pseudomonadati</taxon>
        <taxon>Pseudomonadota</taxon>
        <taxon>Gammaproteobacteria</taxon>
        <taxon>Alteromonadales</taxon>
        <taxon>Shewanellaceae</taxon>
        <taxon>Shewanella</taxon>
    </lineage>
</organism>
<proteinExistence type="predicted"/>
<evidence type="ECO:0008006" key="3">
    <source>
        <dbReference type="Google" id="ProtNLM"/>
    </source>
</evidence>
<dbReference type="EMBL" id="BMII01000057">
    <property type="protein sequence ID" value="GGB76074.1"/>
    <property type="molecule type" value="Genomic_DNA"/>
</dbReference>
<dbReference type="RefSeq" id="WP_182680760.1">
    <property type="nucleotide sequence ID" value="NZ_BMII01000057.1"/>
</dbReference>
<name>A0ABQ1JUX3_9GAMM</name>
<keyword evidence="2" id="KW-1185">Reference proteome</keyword>
<evidence type="ECO:0000313" key="2">
    <source>
        <dbReference type="Proteomes" id="UP000617555"/>
    </source>
</evidence>
<comment type="caution">
    <text evidence="1">The sequence shown here is derived from an EMBL/GenBank/DDBJ whole genome shotgun (WGS) entry which is preliminary data.</text>
</comment>
<reference evidence="2" key="1">
    <citation type="journal article" date="2019" name="Int. J. Syst. Evol. Microbiol.">
        <title>The Global Catalogue of Microorganisms (GCM) 10K type strain sequencing project: providing services to taxonomists for standard genome sequencing and annotation.</title>
        <authorList>
            <consortium name="The Broad Institute Genomics Platform"/>
            <consortium name="The Broad Institute Genome Sequencing Center for Infectious Disease"/>
            <person name="Wu L."/>
            <person name="Ma J."/>
        </authorList>
    </citation>
    <scope>NUCLEOTIDE SEQUENCE [LARGE SCALE GENOMIC DNA]</scope>
    <source>
        <strain evidence="2">CGMCC 1.15339</strain>
    </source>
</reference>
<sequence>MSKNDKIQYWQRIFQQQTESELTKAECCKTSDLTLSTFYAWAKNLTRIRHPLSKKWCR</sequence>
<gene>
    <name evidence="1" type="ORF">GCM10011607_40450</name>
</gene>